<feature type="modified residue" description="4-aspartylphosphate" evidence="2">
    <location>
        <position position="31"/>
    </location>
</feature>
<dbReference type="GO" id="GO:0003677">
    <property type="term" value="F:DNA binding"/>
    <property type="evidence" value="ECO:0007669"/>
    <property type="project" value="UniProtKB-KW"/>
</dbReference>
<dbReference type="SUPFAM" id="SSF52172">
    <property type="entry name" value="CheY-like"/>
    <property type="match status" value="1"/>
</dbReference>
<dbReference type="InterPro" id="IPR016032">
    <property type="entry name" value="Sig_transdc_resp-reg_C-effctor"/>
</dbReference>
<evidence type="ECO:0000256" key="2">
    <source>
        <dbReference type="PROSITE-ProRule" id="PRU00169"/>
    </source>
</evidence>
<dbReference type="EMBL" id="JGYQ01000016">
    <property type="protein sequence ID" value="KFI46272.1"/>
    <property type="molecule type" value="Genomic_DNA"/>
</dbReference>
<accession>A0A086ZIC2</accession>
<feature type="domain" description="Response regulatory" evidence="4">
    <location>
        <begin position="1"/>
        <end position="96"/>
    </location>
</feature>
<dbReference type="InterPro" id="IPR001789">
    <property type="entry name" value="Sig_transdc_resp-reg_receiver"/>
</dbReference>
<dbReference type="Proteomes" id="UP000029093">
    <property type="component" value="Unassembled WGS sequence"/>
</dbReference>
<dbReference type="SMART" id="SM00421">
    <property type="entry name" value="HTH_LUXR"/>
    <property type="match status" value="1"/>
</dbReference>
<protein>
    <submittedName>
        <fullName evidence="5">Transcriptional regulator, LuxR family</fullName>
    </submittedName>
</protein>
<dbReference type="PANTHER" id="PTHR43214:SF43">
    <property type="entry name" value="TWO-COMPONENT RESPONSE REGULATOR"/>
    <property type="match status" value="1"/>
</dbReference>
<dbReference type="AlphaFoldDB" id="A0A086ZIC2"/>
<dbReference type="GO" id="GO:0006355">
    <property type="term" value="P:regulation of DNA-templated transcription"/>
    <property type="evidence" value="ECO:0007669"/>
    <property type="project" value="InterPro"/>
</dbReference>
<evidence type="ECO:0000259" key="4">
    <source>
        <dbReference type="PROSITE" id="PS50110"/>
    </source>
</evidence>
<dbReference type="Pfam" id="PF00072">
    <property type="entry name" value="Response_reg"/>
    <property type="match status" value="1"/>
</dbReference>
<dbReference type="PROSITE" id="PS50043">
    <property type="entry name" value="HTH_LUXR_2"/>
    <property type="match status" value="1"/>
</dbReference>
<dbReference type="PRINTS" id="PR00038">
    <property type="entry name" value="HTHLUXR"/>
</dbReference>
<dbReference type="PROSITE" id="PS50110">
    <property type="entry name" value="RESPONSE_REGULATORY"/>
    <property type="match status" value="1"/>
</dbReference>
<feature type="domain" description="HTH luxR-type" evidence="3">
    <location>
        <begin position="119"/>
        <end position="184"/>
    </location>
</feature>
<dbReference type="Gene3D" id="3.40.50.2300">
    <property type="match status" value="1"/>
</dbReference>
<gene>
    <name evidence="5" type="ORF">BBOU_1361</name>
</gene>
<dbReference type="GO" id="GO:0000160">
    <property type="term" value="P:phosphorelay signal transduction system"/>
    <property type="evidence" value="ECO:0007669"/>
    <property type="project" value="InterPro"/>
</dbReference>
<evidence type="ECO:0000313" key="5">
    <source>
        <dbReference type="EMBL" id="KFI46272.1"/>
    </source>
</evidence>
<dbReference type="PANTHER" id="PTHR43214">
    <property type="entry name" value="TWO-COMPONENT RESPONSE REGULATOR"/>
    <property type="match status" value="1"/>
</dbReference>
<dbReference type="InterPro" id="IPR039420">
    <property type="entry name" value="WalR-like"/>
</dbReference>
<organism evidence="5 6">
    <name type="scientific">Bifidobacterium boum</name>
    <dbReference type="NCBI Taxonomy" id="78343"/>
    <lineage>
        <taxon>Bacteria</taxon>
        <taxon>Bacillati</taxon>
        <taxon>Actinomycetota</taxon>
        <taxon>Actinomycetes</taxon>
        <taxon>Bifidobacteriales</taxon>
        <taxon>Bifidobacteriaceae</taxon>
        <taxon>Bifidobacterium</taxon>
    </lineage>
</organism>
<dbReference type="SUPFAM" id="SSF46894">
    <property type="entry name" value="C-terminal effector domain of the bipartite response regulators"/>
    <property type="match status" value="1"/>
</dbReference>
<keyword evidence="2" id="KW-0597">Phosphoprotein</keyword>
<evidence type="ECO:0000259" key="3">
    <source>
        <dbReference type="PROSITE" id="PS50043"/>
    </source>
</evidence>
<dbReference type="InterPro" id="IPR011006">
    <property type="entry name" value="CheY-like_superfamily"/>
</dbReference>
<reference evidence="5 6" key="1">
    <citation type="submission" date="2014-03" db="EMBL/GenBank/DDBJ databases">
        <title>Genomics of Bifidobacteria.</title>
        <authorList>
            <person name="Ventura M."/>
            <person name="Milani C."/>
            <person name="Lugli G.A."/>
        </authorList>
    </citation>
    <scope>NUCLEOTIDE SEQUENCE [LARGE SCALE GENOMIC DNA]</scope>
    <source>
        <strain evidence="5 6">LMG 10736</strain>
    </source>
</reference>
<evidence type="ECO:0000313" key="6">
    <source>
        <dbReference type="Proteomes" id="UP000029093"/>
    </source>
</evidence>
<dbReference type="RefSeq" id="WP_051616581.1">
    <property type="nucleotide sequence ID" value="NZ_JGYQ01000016.1"/>
</dbReference>
<sequence>MVWAVDDGLQAIRAACGEDRQLAVPDVLMADMSMELIPGKTVIRRIRRVDDTMALLAMTSFSRDAFGDIAAQAGAQGIVDKNDERDIATGLRCVADGGMYGPYGFESANLAGFRIASSRLTWDETVSDRELQVMDLVAEGLTDDAIARRLAITPATVRKHMQSAMRKLHFDNRVQAVLRWRGLDIGQW</sequence>
<dbReference type="OrthoDB" id="3240412at2"/>
<dbReference type="CDD" id="cd06170">
    <property type="entry name" value="LuxR_C_like"/>
    <property type="match status" value="1"/>
</dbReference>
<comment type="caution">
    <text evidence="5">The sequence shown here is derived from an EMBL/GenBank/DDBJ whole genome shotgun (WGS) entry which is preliminary data.</text>
</comment>
<dbReference type="InterPro" id="IPR036388">
    <property type="entry name" value="WH-like_DNA-bd_sf"/>
</dbReference>
<dbReference type="InterPro" id="IPR000792">
    <property type="entry name" value="Tscrpt_reg_LuxR_C"/>
</dbReference>
<dbReference type="GeneID" id="303204462"/>
<evidence type="ECO:0000256" key="1">
    <source>
        <dbReference type="ARBA" id="ARBA00023125"/>
    </source>
</evidence>
<keyword evidence="1" id="KW-0238">DNA-binding</keyword>
<proteinExistence type="predicted"/>
<dbReference type="Pfam" id="PF00196">
    <property type="entry name" value="GerE"/>
    <property type="match status" value="1"/>
</dbReference>
<name>A0A086ZIC2_9BIFI</name>
<dbReference type="Gene3D" id="1.10.10.10">
    <property type="entry name" value="Winged helix-like DNA-binding domain superfamily/Winged helix DNA-binding domain"/>
    <property type="match status" value="1"/>
</dbReference>
<keyword evidence="6" id="KW-1185">Reference proteome</keyword>